<dbReference type="Proteomes" id="UP000540412">
    <property type="component" value="Unassembled WGS sequence"/>
</dbReference>
<keyword evidence="2 5" id="KW-0812">Transmembrane</keyword>
<proteinExistence type="predicted"/>
<dbReference type="EMBL" id="JACHIT010000002">
    <property type="protein sequence ID" value="MBB5918127.1"/>
    <property type="molecule type" value="Genomic_DNA"/>
</dbReference>
<evidence type="ECO:0000256" key="1">
    <source>
        <dbReference type="ARBA" id="ARBA00004141"/>
    </source>
</evidence>
<organism evidence="6 7">
    <name type="scientific">Nocardia transvalensis</name>
    <dbReference type="NCBI Taxonomy" id="37333"/>
    <lineage>
        <taxon>Bacteria</taxon>
        <taxon>Bacillati</taxon>
        <taxon>Actinomycetota</taxon>
        <taxon>Actinomycetes</taxon>
        <taxon>Mycobacteriales</taxon>
        <taxon>Nocardiaceae</taxon>
        <taxon>Nocardia</taxon>
    </lineage>
</organism>
<dbReference type="GO" id="GO:0016020">
    <property type="term" value="C:membrane"/>
    <property type="evidence" value="ECO:0007669"/>
    <property type="project" value="UniProtKB-SubCell"/>
</dbReference>
<sequence length="119" mass="12697">MNTWLWAGQIVLAASFVLAGIAKVAVPKDNLRNPMPWVDDLSQRQVTAIGALEILGGASVILPWATNIAPILTPLAAVGLALVMIGGFTTHIRRNEYTRSLSNIAFFAIAVLVAIGRFS</sequence>
<name>A0A7W9PL46_9NOCA</name>
<accession>A0A7W9PL46</accession>
<feature type="transmembrane region" description="Helical" evidence="5">
    <location>
        <begin position="71"/>
        <end position="89"/>
    </location>
</feature>
<dbReference type="RefSeq" id="WP_040747492.1">
    <property type="nucleotide sequence ID" value="NZ_JACHIT010000002.1"/>
</dbReference>
<keyword evidence="3 5" id="KW-1133">Transmembrane helix</keyword>
<dbReference type="Pfam" id="PF13564">
    <property type="entry name" value="DoxX_2"/>
    <property type="match status" value="1"/>
</dbReference>
<protein>
    <submittedName>
        <fullName evidence="6">Putative membrane protein YphA (DoxX/SURF4 family)</fullName>
    </submittedName>
</protein>
<gene>
    <name evidence="6" type="ORF">BJY24_007039</name>
</gene>
<dbReference type="AlphaFoldDB" id="A0A7W9PL46"/>
<feature type="transmembrane region" description="Helical" evidence="5">
    <location>
        <begin position="46"/>
        <end position="65"/>
    </location>
</feature>
<evidence type="ECO:0000256" key="3">
    <source>
        <dbReference type="ARBA" id="ARBA00022989"/>
    </source>
</evidence>
<evidence type="ECO:0000313" key="6">
    <source>
        <dbReference type="EMBL" id="MBB5918127.1"/>
    </source>
</evidence>
<evidence type="ECO:0000256" key="4">
    <source>
        <dbReference type="ARBA" id="ARBA00023136"/>
    </source>
</evidence>
<evidence type="ECO:0000313" key="7">
    <source>
        <dbReference type="Proteomes" id="UP000540412"/>
    </source>
</evidence>
<evidence type="ECO:0000256" key="5">
    <source>
        <dbReference type="SAM" id="Phobius"/>
    </source>
</evidence>
<keyword evidence="7" id="KW-1185">Reference proteome</keyword>
<keyword evidence="4 5" id="KW-0472">Membrane</keyword>
<comment type="subcellular location">
    <subcellularLocation>
        <location evidence="1">Membrane</location>
        <topology evidence="1">Multi-pass membrane protein</topology>
    </subcellularLocation>
</comment>
<dbReference type="InterPro" id="IPR032808">
    <property type="entry name" value="DoxX"/>
</dbReference>
<evidence type="ECO:0000256" key="2">
    <source>
        <dbReference type="ARBA" id="ARBA00022692"/>
    </source>
</evidence>
<feature type="transmembrane region" description="Helical" evidence="5">
    <location>
        <begin position="6"/>
        <end position="26"/>
    </location>
</feature>
<comment type="caution">
    <text evidence="6">The sequence shown here is derived from an EMBL/GenBank/DDBJ whole genome shotgun (WGS) entry which is preliminary data.</text>
</comment>
<feature type="transmembrane region" description="Helical" evidence="5">
    <location>
        <begin position="101"/>
        <end position="118"/>
    </location>
</feature>
<reference evidence="6 7" key="1">
    <citation type="submission" date="2020-08" db="EMBL/GenBank/DDBJ databases">
        <title>Sequencing the genomes of 1000 actinobacteria strains.</title>
        <authorList>
            <person name="Klenk H.-P."/>
        </authorList>
    </citation>
    <scope>NUCLEOTIDE SEQUENCE [LARGE SCALE GENOMIC DNA]</scope>
    <source>
        <strain evidence="6 7">DSM 43582</strain>
    </source>
</reference>